<name>A0A5N6RGC6_9ROSI</name>
<dbReference type="EMBL" id="CM017327">
    <property type="protein sequence ID" value="KAE8098534.1"/>
    <property type="molecule type" value="Genomic_DNA"/>
</dbReference>
<evidence type="ECO:0000256" key="2">
    <source>
        <dbReference type="ARBA" id="ARBA00022450"/>
    </source>
</evidence>
<protein>
    <recommendedName>
        <fullName evidence="4">Carrier domain-containing protein</fullName>
    </recommendedName>
</protein>
<dbReference type="Gene3D" id="1.10.1200.10">
    <property type="entry name" value="ACP-like"/>
    <property type="match status" value="1"/>
</dbReference>
<dbReference type="SUPFAM" id="SSF47336">
    <property type="entry name" value="ACP-like"/>
    <property type="match status" value="1"/>
</dbReference>
<sequence>MQAVRAGIRALGSSSAAAPMIKGARVFSQSAPLAYSPSAFLEKQEVTIRVLDLLRSTPFIDPAKVTQTASFKDDLQLDILDNNQVIIAVQEEFAVDIPENEANKISTTAHLIDYLTAHPQAK</sequence>
<dbReference type="HAMAP" id="MF_01217">
    <property type="entry name" value="Acyl_carrier"/>
    <property type="match status" value="1"/>
</dbReference>
<dbReference type="PANTHER" id="PTHR20863:SF75">
    <property type="entry name" value="ACYL CARRIER PROTEIN"/>
    <property type="match status" value="1"/>
</dbReference>
<feature type="domain" description="Carrier" evidence="4">
    <location>
        <begin position="44"/>
        <end position="119"/>
    </location>
</feature>
<evidence type="ECO:0000313" key="5">
    <source>
        <dbReference type="EMBL" id="KAE8098534.1"/>
    </source>
</evidence>
<dbReference type="OrthoDB" id="448946at2759"/>
<dbReference type="InterPro" id="IPR003231">
    <property type="entry name" value="ACP"/>
</dbReference>
<organism evidence="5 6">
    <name type="scientific">Carpinus fangiana</name>
    <dbReference type="NCBI Taxonomy" id="176857"/>
    <lineage>
        <taxon>Eukaryota</taxon>
        <taxon>Viridiplantae</taxon>
        <taxon>Streptophyta</taxon>
        <taxon>Embryophyta</taxon>
        <taxon>Tracheophyta</taxon>
        <taxon>Spermatophyta</taxon>
        <taxon>Magnoliopsida</taxon>
        <taxon>eudicotyledons</taxon>
        <taxon>Gunneridae</taxon>
        <taxon>Pentapetalae</taxon>
        <taxon>rosids</taxon>
        <taxon>fabids</taxon>
        <taxon>Fagales</taxon>
        <taxon>Betulaceae</taxon>
        <taxon>Carpinus</taxon>
    </lineage>
</organism>
<evidence type="ECO:0000256" key="1">
    <source>
        <dbReference type="ARBA" id="ARBA00010930"/>
    </source>
</evidence>
<comment type="similarity">
    <text evidence="1">Belongs to the acyl carrier protein (ACP) family.</text>
</comment>
<dbReference type="GO" id="GO:0005739">
    <property type="term" value="C:mitochondrion"/>
    <property type="evidence" value="ECO:0007669"/>
    <property type="project" value="TreeGrafter"/>
</dbReference>
<dbReference type="InterPro" id="IPR036736">
    <property type="entry name" value="ACP-like_sf"/>
</dbReference>
<evidence type="ECO:0000256" key="3">
    <source>
        <dbReference type="ARBA" id="ARBA00022553"/>
    </source>
</evidence>
<dbReference type="PROSITE" id="PS50075">
    <property type="entry name" value="CARRIER"/>
    <property type="match status" value="1"/>
</dbReference>
<dbReference type="GO" id="GO:0000036">
    <property type="term" value="F:acyl carrier activity"/>
    <property type="evidence" value="ECO:0007669"/>
    <property type="project" value="TreeGrafter"/>
</dbReference>
<evidence type="ECO:0000259" key="4">
    <source>
        <dbReference type="PROSITE" id="PS50075"/>
    </source>
</evidence>
<dbReference type="InterPro" id="IPR009081">
    <property type="entry name" value="PP-bd_ACP"/>
</dbReference>
<dbReference type="Proteomes" id="UP000327013">
    <property type="component" value="Chromosome 7"/>
</dbReference>
<keyword evidence="2" id="KW-0596">Phosphopantetheine</keyword>
<dbReference type="GO" id="GO:0000035">
    <property type="term" value="F:acyl binding"/>
    <property type="evidence" value="ECO:0007669"/>
    <property type="project" value="TreeGrafter"/>
</dbReference>
<gene>
    <name evidence="5" type="ORF">FH972_016589</name>
</gene>
<keyword evidence="6" id="KW-1185">Reference proteome</keyword>
<dbReference type="PANTHER" id="PTHR20863">
    <property type="entry name" value="ACYL CARRIER PROTEIN"/>
    <property type="match status" value="1"/>
</dbReference>
<dbReference type="AlphaFoldDB" id="A0A5N6RGC6"/>
<accession>A0A5N6RGC6</accession>
<proteinExistence type="inferred from homology"/>
<keyword evidence="3" id="KW-0597">Phosphoprotein</keyword>
<evidence type="ECO:0000313" key="6">
    <source>
        <dbReference type="Proteomes" id="UP000327013"/>
    </source>
</evidence>
<reference evidence="5 6" key="1">
    <citation type="submission" date="2019-06" db="EMBL/GenBank/DDBJ databases">
        <title>A chromosomal-level reference genome of Carpinus fangiana (Coryloideae, Betulaceae).</title>
        <authorList>
            <person name="Yang X."/>
            <person name="Wang Z."/>
            <person name="Zhang L."/>
            <person name="Hao G."/>
            <person name="Liu J."/>
            <person name="Yang Y."/>
        </authorList>
    </citation>
    <scope>NUCLEOTIDE SEQUENCE [LARGE SCALE GENOMIC DNA]</scope>
    <source>
        <strain evidence="5">Cfa_2016G</strain>
        <tissue evidence="5">Leaf</tissue>
    </source>
</reference>